<keyword evidence="2 6" id="KW-0637">Prenyltransferase</keyword>
<proteinExistence type="inferred from homology"/>
<comment type="similarity">
    <text evidence="1 6">Belongs to the protein prenyltransferase subunit alpha family.</text>
</comment>
<dbReference type="Gene3D" id="1.25.40.120">
    <property type="entry name" value="Protein prenylyltransferase"/>
    <property type="match status" value="1"/>
</dbReference>
<dbReference type="InParanoid" id="F6QAQ0"/>
<dbReference type="Proteomes" id="UP000008144">
    <property type="component" value="Chromosome 3"/>
</dbReference>
<evidence type="ECO:0000256" key="2">
    <source>
        <dbReference type="ARBA" id="ARBA00022602"/>
    </source>
</evidence>
<dbReference type="STRING" id="7719.ENSCINP00000018133"/>
<dbReference type="AlphaFoldDB" id="F6QAQ0"/>
<protein>
    <recommendedName>
        <fullName evidence="6">Geranylgeranyl transferase type-2 subunit alpha</fullName>
        <ecNumber evidence="6">2.5.1.60</ecNumber>
    </recommendedName>
    <alternativeName>
        <fullName evidence="6">Geranylgeranyl transferase type II subunit alpha</fullName>
    </alternativeName>
</protein>
<evidence type="ECO:0000313" key="8">
    <source>
        <dbReference type="Proteomes" id="UP000008144"/>
    </source>
</evidence>
<organism evidence="7 8">
    <name type="scientific">Ciona intestinalis</name>
    <name type="common">Transparent sea squirt</name>
    <name type="synonym">Ascidia intestinalis</name>
    <dbReference type="NCBI Taxonomy" id="7719"/>
    <lineage>
        <taxon>Eukaryota</taxon>
        <taxon>Metazoa</taxon>
        <taxon>Chordata</taxon>
        <taxon>Tunicata</taxon>
        <taxon>Ascidiacea</taxon>
        <taxon>Phlebobranchia</taxon>
        <taxon>Cionidae</taxon>
        <taxon>Ciona</taxon>
    </lineage>
</organism>
<dbReference type="GO" id="GO:0005737">
    <property type="term" value="C:cytoplasm"/>
    <property type="evidence" value="ECO:0000318"/>
    <property type="project" value="GO_Central"/>
</dbReference>
<accession>F6QAQ0</accession>
<dbReference type="HOGENOM" id="CLU_031996_3_2_1"/>
<dbReference type="GO" id="GO:0006888">
    <property type="term" value="P:endoplasmic reticulum to Golgi vesicle-mediated transport"/>
    <property type="evidence" value="ECO:0000318"/>
    <property type="project" value="GO_Central"/>
</dbReference>
<dbReference type="PROSITE" id="PS51147">
    <property type="entry name" value="PFTA"/>
    <property type="match status" value="5"/>
</dbReference>
<keyword evidence="8" id="KW-1185">Reference proteome</keyword>
<evidence type="ECO:0000313" key="7">
    <source>
        <dbReference type="Ensembl" id="ENSCINP00000018133.3"/>
    </source>
</evidence>
<reference evidence="7" key="3">
    <citation type="submission" date="2025-08" db="UniProtKB">
        <authorList>
            <consortium name="Ensembl"/>
        </authorList>
    </citation>
    <scope>IDENTIFICATION</scope>
</reference>
<comment type="catalytic activity">
    <reaction evidence="5 6">
        <text>geranylgeranyl diphosphate + L-cysteinyl-[protein] = S-geranylgeranyl-L-cysteinyl-[protein] + diphosphate</text>
        <dbReference type="Rhea" id="RHEA:21240"/>
        <dbReference type="Rhea" id="RHEA-COMP:10131"/>
        <dbReference type="Rhea" id="RHEA-COMP:11537"/>
        <dbReference type="ChEBI" id="CHEBI:29950"/>
        <dbReference type="ChEBI" id="CHEBI:33019"/>
        <dbReference type="ChEBI" id="CHEBI:57533"/>
        <dbReference type="ChEBI" id="CHEBI:86021"/>
        <dbReference type="EC" id="2.5.1.60"/>
    </reaction>
</comment>
<dbReference type="InterPro" id="IPR032675">
    <property type="entry name" value="LRR_dom_sf"/>
</dbReference>
<keyword evidence="4" id="KW-0677">Repeat</keyword>
<dbReference type="GeneTree" id="ENSGT00550000075121"/>
<dbReference type="OMA" id="CAWHHRC"/>
<dbReference type="GO" id="GO:0004663">
    <property type="term" value="F:Rab geranylgeranyltransferase activity"/>
    <property type="evidence" value="ECO:0007669"/>
    <property type="project" value="UniProtKB-UniRule"/>
</dbReference>
<keyword evidence="3 6" id="KW-0808">Transferase</keyword>
<evidence type="ECO:0000256" key="4">
    <source>
        <dbReference type="ARBA" id="ARBA00022737"/>
    </source>
</evidence>
<dbReference type="InterPro" id="IPR002088">
    <property type="entry name" value="Prenyl_trans_a"/>
</dbReference>
<sequence length="554" mass="64264">MHGRLKVKTTAVQEEEKRIKRQKKLKLFQGALAAAFKKIHSKEYDPEGLYITQEILAANSDYYTIWNYRKNAFLHFKNTKTSDELLKCFQDELSFLQNCLKNNPKSYSCWNQRCFVLLTMSDPDWKKELQLCDLFLQFDDRNFHCWDYRRFVVQHSAVLPGEEIQFTHKLIENNFSNYSSWHYRSKLLPIECPDASDKNRIGEKMLLEELELVQNAFFTDPNDQSAWFYHRWLLGRGETKQSLLSLHVSLLDNKLTCTLRKPASIKDCSRLNVYINDNPHVVVWKGCNQGKYQHVWQSDLPKKDLFSGENKIKVEFGSSELMVEMTGQDEAISCIQTNTETFRQSSSDAKLSVLTEELKSCEELNDLEPGNKWVMLTLVLLMRAIDPTHYSSQVHDTLHELCTVDGMRQCYYQDLMSKFVIEDHIAAVDLHQRCIDLHGKALTRVCRFEFFSTITSLNLSHNQLHSLNSPFKLLHCLQKLDVSENEIVEISGLKDLTKLVLLNLDSNKISSLKTLEPVTTCAALQKISVKSNRIPLEDIDSLLQILPNVEIVYE</sequence>
<dbReference type="Ensembl" id="ENSCINT00000018133.3">
    <property type="protein sequence ID" value="ENSCINP00000018133.3"/>
    <property type="gene ID" value="ENSCING00000008919.3"/>
</dbReference>
<comment type="function">
    <text evidence="6">Catalyzes the transfer of a geranyl-geranyl moiety from geranyl-geranyl pyrophosphate to cysteines occuring in specific C-terminal amino acid sequences.</text>
</comment>
<dbReference type="Pfam" id="PF01239">
    <property type="entry name" value="PPTA"/>
    <property type="match status" value="4"/>
</dbReference>
<dbReference type="Gene3D" id="2.60.40.1130">
    <property type="entry name" value="Rab geranylgeranyltransferase alpha-subunit, insert domain"/>
    <property type="match status" value="1"/>
</dbReference>
<dbReference type="PANTHER" id="PTHR11129">
    <property type="entry name" value="PROTEIN FARNESYLTRANSFERASE ALPHA SUBUNIT/RAB GERANYLGERANYL TRANSFERASE ALPHA SUBUNIT"/>
    <property type="match status" value="1"/>
</dbReference>
<dbReference type="Gene3D" id="3.80.10.10">
    <property type="entry name" value="Ribonuclease Inhibitor"/>
    <property type="match status" value="1"/>
</dbReference>
<dbReference type="InterPro" id="IPR001611">
    <property type="entry name" value="Leu-rich_rpt"/>
</dbReference>
<dbReference type="SUPFAM" id="SSF52058">
    <property type="entry name" value="L domain-like"/>
    <property type="match status" value="1"/>
</dbReference>
<dbReference type="FunCoup" id="F6QAQ0">
    <property type="interactions" value="148"/>
</dbReference>
<reference evidence="8" key="1">
    <citation type="journal article" date="2002" name="Science">
        <title>The draft genome of Ciona intestinalis: insights into chordate and vertebrate origins.</title>
        <authorList>
            <person name="Dehal P."/>
            <person name="Satou Y."/>
            <person name="Campbell R.K."/>
            <person name="Chapman J."/>
            <person name="Degnan B."/>
            <person name="De Tomaso A."/>
            <person name="Davidson B."/>
            <person name="Di Gregorio A."/>
            <person name="Gelpke M."/>
            <person name="Goodstein D.M."/>
            <person name="Harafuji N."/>
            <person name="Hastings K.E."/>
            <person name="Ho I."/>
            <person name="Hotta K."/>
            <person name="Huang W."/>
            <person name="Kawashima T."/>
            <person name="Lemaire P."/>
            <person name="Martinez D."/>
            <person name="Meinertzhagen I.A."/>
            <person name="Necula S."/>
            <person name="Nonaka M."/>
            <person name="Putnam N."/>
            <person name="Rash S."/>
            <person name="Saiga H."/>
            <person name="Satake M."/>
            <person name="Terry A."/>
            <person name="Yamada L."/>
            <person name="Wang H.G."/>
            <person name="Awazu S."/>
            <person name="Azumi K."/>
            <person name="Boore J."/>
            <person name="Branno M."/>
            <person name="Chin-Bow S."/>
            <person name="DeSantis R."/>
            <person name="Doyle S."/>
            <person name="Francino P."/>
            <person name="Keys D.N."/>
            <person name="Haga S."/>
            <person name="Hayashi H."/>
            <person name="Hino K."/>
            <person name="Imai K.S."/>
            <person name="Inaba K."/>
            <person name="Kano S."/>
            <person name="Kobayashi K."/>
            <person name="Kobayashi M."/>
            <person name="Lee B.I."/>
            <person name="Makabe K.W."/>
            <person name="Manohar C."/>
            <person name="Matassi G."/>
            <person name="Medina M."/>
            <person name="Mochizuki Y."/>
            <person name="Mount S."/>
            <person name="Morishita T."/>
            <person name="Miura S."/>
            <person name="Nakayama A."/>
            <person name="Nishizaka S."/>
            <person name="Nomoto H."/>
            <person name="Ohta F."/>
            <person name="Oishi K."/>
            <person name="Rigoutsos I."/>
            <person name="Sano M."/>
            <person name="Sasaki A."/>
            <person name="Sasakura Y."/>
            <person name="Shoguchi E."/>
            <person name="Shin-i T."/>
            <person name="Spagnuolo A."/>
            <person name="Stainier D."/>
            <person name="Suzuki M.M."/>
            <person name="Tassy O."/>
            <person name="Takatori N."/>
            <person name="Tokuoka M."/>
            <person name="Yagi K."/>
            <person name="Yoshizaki F."/>
            <person name="Wada S."/>
            <person name="Zhang C."/>
            <person name="Hyatt P.D."/>
            <person name="Larimer F."/>
            <person name="Detter C."/>
            <person name="Doggett N."/>
            <person name="Glavina T."/>
            <person name="Hawkins T."/>
            <person name="Richardson P."/>
            <person name="Lucas S."/>
            <person name="Kohara Y."/>
            <person name="Levine M."/>
            <person name="Satoh N."/>
            <person name="Rokhsar D.S."/>
        </authorList>
    </citation>
    <scope>NUCLEOTIDE SEQUENCE [LARGE SCALE GENOMIC DNA]</scope>
</reference>
<dbReference type="EMBL" id="EAAA01001796">
    <property type="status" value="NOT_ANNOTATED_CDS"/>
    <property type="molecule type" value="Genomic_DNA"/>
</dbReference>
<dbReference type="GO" id="GO:0097354">
    <property type="term" value="P:prenylation"/>
    <property type="evidence" value="ECO:0007669"/>
    <property type="project" value="UniProtKB-UniRule"/>
</dbReference>
<name>F6QAQ0_CIOIN</name>
<dbReference type="EC" id="2.5.1.60" evidence="6"/>
<reference evidence="7" key="2">
    <citation type="journal article" date="2008" name="Genome Biol.">
        <title>Improved genome assembly and evidence-based global gene model set for the chordate Ciona intestinalis: new insight into intron and operon populations.</title>
        <authorList>
            <person name="Satou Y."/>
            <person name="Mineta K."/>
            <person name="Ogasawara M."/>
            <person name="Sasakura Y."/>
            <person name="Shoguchi E."/>
            <person name="Ueno K."/>
            <person name="Yamada L."/>
            <person name="Matsumoto J."/>
            <person name="Wasserscheid J."/>
            <person name="Dewar K."/>
            <person name="Wiley G.B."/>
            <person name="Macmil S.L."/>
            <person name="Roe B.A."/>
            <person name="Zeller R.W."/>
            <person name="Hastings K.E."/>
            <person name="Lemaire P."/>
            <person name="Lindquist E."/>
            <person name="Endo T."/>
            <person name="Hotta K."/>
            <person name="Inaba K."/>
        </authorList>
    </citation>
    <scope>NUCLEOTIDE SEQUENCE [LARGE SCALE GENOMIC DNA]</scope>
    <source>
        <strain evidence="7">wild type</strain>
    </source>
</reference>
<reference evidence="7" key="4">
    <citation type="submission" date="2025-09" db="UniProtKB">
        <authorList>
            <consortium name="Ensembl"/>
        </authorList>
    </citation>
    <scope>IDENTIFICATION</scope>
</reference>
<evidence type="ECO:0000256" key="6">
    <source>
        <dbReference type="RuleBase" id="RU367120"/>
    </source>
</evidence>
<evidence type="ECO:0000256" key="3">
    <source>
        <dbReference type="ARBA" id="ARBA00022679"/>
    </source>
</evidence>
<dbReference type="GO" id="GO:0005968">
    <property type="term" value="C:Rab-protein geranylgeranyltransferase complex"/>
    <property type="evidence" value="ECO:0000318"/>
    <property type="project" value="GO_Central"/>
</dbReference>
<evidence type="ECO:0000256" key="1">
    <source>
        <dbReference type="ARBA" id="ARBA00006734"/>
    </source>
</evidence>
<dbReference type="PROSITE" id="PS51450">
    <property type="entry name" value="LRR"/>
    <property type="match status" value="3"/>
</dbReference>
<dbReference type="FunFam" id="1.25.40.120:FF:000001">
    <property type="entry name" value="Geranylgeranyl transferase type-2 subunit alpha"/>
    <property type="match status" value="1"/>
</dbReference>
<dbReference type="PANTHER" id="PTHR11129:SF2">
    <property type="entry name" value="GERANYLGERANYL TRANSFERASE TYPE-2 SUBUNIT ALPHA"/>
    <property type="match status" value="1"/>
</dbReference>
<dbReference type="SUPFAM" id="SSF48439">
    <property type="entry name" value="Protein prenylyltransferase"/>
    <property type="match status" value="1"/>
</dbReference>
<evidence type="ECO:0000256" key="5">
    <source>
        <dbReference type="ARBA" id="ARBA00047658"/>
    </source>
</evidence>